<sequence length="250" mass="28735">MLAQKPYEVLGIQLLYKIWDEVKYLTDAMKLKIDDILALTTQPSVDSNGRNLVHLFFLYRRLEFFEELLNKTKQNLLRAVDNEGNNVLHLAALLPPEFKSFSGDSAKIQMRKELSWFQVNRVGQGDVQDFVRSCDVCEKNNYEATRAGLIDSRFQQTQISWHGTVTPAKHYSWDLKWQDGLYWEVWKTIWKEMDALLIPSNKPLVLNKPSNQAPLCESSDDGQPLQPQNEVPLKTAYVNGCAKDGDGVRE</sequence>
<dbReference type="AlphaFoldDB" id="A0A8T0KSP7"/>
<dbReference type="EMBL" id="JABFOF010000003">
    <property type="protein sequence ID" value="KAG2402734.1"/>
    <property type="molecule type" value="Genomic_DNA"/>
</dbReference>
<comment type="caution">
    <text evidence="3">The sequence shown here is derived from an EMBL/GenBank/DDBJ whole genome shotgun (WGS) entry which is preliminary data.</text>
</comment>
<name>A0A8T0KSP7_PHAAN</name>
<proteinExistence type="predicted"/>
<dbReference type="Proteomes" id="UP000743370">
    <property type="component" value="Unassembled WGS sequence"/>
</dbReference>
<dbReference type="GO" id="GO:0005886">
    <property type="term" value="C:plasma membrane"/>
    <property type="evidence" value="ECO:0007669"/>
    <property type="project" value="UniProtKB-SubCell"/>
</dbReference>
<evidence type="ECO:0000256" key="1">
    <source>
        <dbReference type="ARBA" id="ARBA00004202"/>
    </source>
</evidence>
<evidence type="ECO:0000313" key="4">
    <source>
        <dbReference type="Proteomes" id="UP000743370"/>
    </source>
</evidence>
<dbReference type="SUPFAM" id="SSF140860">
    <property type="entry name" value="Pseudo ankyrin repeat-like"/>
    <property type="match status" value="1"/>
</dbReference>
<reference evidence="3 4" key="1">
    <citation type="submission" date="2020-05" db="EMBL/GenBank/DDBJ databases">
        <title>Vigna angularis (adzuki bean) Var. LongXiaoDou No. 4 denovo assembly.</title>
        <authorList>
            <person name="Xiang H."/>
        </authorList>
    </citation>
    <scope>NUCLEOTIDE SEQUENCE [LARGE SCALE GENOMIC DNA]</scope>
    <source>
        <tissue evidence="3">Leaf</tissue>
    </source>
</reference>
<organism evidence="3 4">
    <name type="scientific">Phaseolus angularis</name>
    <name type="common">Azuki bean</name>
    <name type="synonym">Vigna angularis</name>
    <dbReference type="NCBI Taxonomy" id="3914"/>
    <lineage>
        <taxon>Eukaryota</taxon>
        <taxon>Viridiplantae</taxon>
        <taxon>Streptophyta</taxon>
        <taxon>Embryophyta</taxon>
        <taxon>Tracheophyta</taxon>
        <taxon>Spermatophyta</taxon>
        <taxon>Magnoliopsida</taxon>
        <taxon>eudicotyledons</taxon>
        <taxon>Gunneridae</taxon>
        <taxon>Pentapetalae</taxon>
        <taxon>rosids</taxon>
        <taxon>fabids</taxon>
        <taxon>Fabales</taxon>
        <taxon>Fabaceae</taxon>
        <taxon>Papilionoideae</taxon>
        <taxon>50 kb inversion clade</taxon>
        <taxon>NPAAA clade</taxon>
        <taxon>indigoferoid/millettioid clade</taxon>
        <taxon>Phaseoleae</taxon>
        <taxon>Vigna</taxon>
    </lineage>
</organism>
<accession>A0A8T0KSP7</accession>
<gene>
    <name evidence="3" type="ORF">HKW66_Vig0239310</name>
</gene>
<comment type="subcellular location">
    <subcellularLocation>
        <location evidence="1">Cell membrane</location>
        <topology evidence="1">Peripheral membrane protein</topology>
    </subcellularLocation>
</comment>
<evidence type="ECO:0000313" key="3">
    <source>
        <dbReference type="EMBL" id="KAG2402734.1"/>
    </source>
</evidence>
<dbReference type="InterPro" id="IPR036770">
    <property type="entry name" value="Ankyrin_rpt-contain_sf"/>
</dbReference>
<evidence type="ECO:0000256" key="2">
    <source>
        <dbReference type="SAM" id="MobiDB-lite"/>
    </source>
</evidence>
<dbReference type="Gene3D" id="1.25.40.20">
    <property type="entry name" value="Ankyrin repeat-containing domain"/>
    <property type="match status" value="1"/>
</dbReference>
<protein>
    <submittedName>
        <fullName evidence="3">Uncharacterized protein</fullName>
    </submittedName>
</protein>
<feature type="region of interest" description="Disordered" evidence="2">
    <location>
        <begin position="211"/>
        <end position="232"/>
    </location>
</feature>